<dbReference type="PRINTS" id="PR00320">
    <property type="entry name" value="GPROTEINBRPT"/>
</dbReference>
<comment type="subcellular location">
    <subcellularLocation>
        <location evidence="2">Cytoplasm</location>
        <location evidence="2">Cytosol</location>
    </subcellularLocation>
    <subcellularLocation>
        <location evidence="1">Peroxisome matrix</location>
    </subcellularLocation>
</comment>
<dbReference type="Pfam" id="PF00400">
    <property type="entry name" value="WD40"/>
    <property type="match status" value="4"/>
</dbReference>
<evidence type="ECO:0000256" key="2">
    <source>
        <dbReference type="ARBA" id="ARBA00004514"/>
    </source>
</evidence>
<feature type="repeat" description="WD" evidence="11">
    <location>
        <begin position="188"/>
        <end position="224"/>
    </location>
</feature>
<dbReference type="GO" id="GO:0005053">
    <property type="term" value="F:peroxisome matrix targeting signal-2 binding"/>
    <property type="evidence" value="ECO:0007669"/>
    <property type="project" value="InterPro"/>
</dbReference>
<keyword evidence="6" id="KW-0677">Repeat</keyword>
<dbReference type="SUPFAM" id="SSF50978">
    <property type="entry name" value="WD40 repeat-like"/>
    <property type="match status" value="1"/>
</dbReference>
<dbReference type="STRING" id="1661398.A0A482VBA9"/>
<evidence type="ECO:0000256" key="11">
    <source>
        <dbReference type="PROSITE-ProRule" id="PRU00221"/>
    </source>
</evidence>
<evidence type="ECO:0000256" key="8">
    <source>
        <dbReference type="ARBA" id="ARBA00023140"/>
    </source>
</evidence>
<sequence>MATYLTPNRHGYSVRFSPFTPDRLVVATSQYFGLAGGGTLFILELNSEGNLAETQSYQWSDGLFDVVWSESNSSVVVSASGDGGLQLWNLSSPNAAPTTFWEHKKEVYSLDWSRTRQEQLILSASWDCTIKLWDPNRQSSISTFCGHSQLVYNAMFSTHVPNCFASVSGDGTLKLWSTLNSQNPTSSFRVHDAEVLSCDWCKYDENMLATSGSDGLIRGWDIRNYTQPVFQLKGCEYAVRRVQFSPHNATVLASVSYDFTTRIWDFKQGCDALETIKHHSEFVYGLDWNTHRKGQLADCGWDSLVHVFTPKCLNNYS</sequence>
<dbReference type="PROSITE" id="PS50294">
    <property type="entry name" value="WD_REPEATS_REGION"/>
    <property type="match status" value="1"/>
</dbReference>
<evidence type="ECO:0000256" key="10">
    <source>
        <dbReference type="ARBA" id="ARBA00032565"/>
    </source>
</evidence>
<keyword evidence="7" id="KW-0653">Protein transport</keyword>
<name>A0A482VBA9_ASBVE</name>
<dbReference type="PANTHER" id="PTHR46027">
    <property type="entry name" value="PEROXISOMAL TARGETING SIGNAL 2 RECEPTOR"/>
    <property type="match status" value="1"/>
</dbReference>
<gene>
    <name evidence="12" type="ORF">BDFB_004937</name>
</gene>
<feature type="repeat" description="WD" evidence="11">
    <location>
        <begin position="144"/>
        <end position="186"/>
    </location>
</feature>
<dbReference type="Gene3D" id="2.130.10.10">
    <property type="entry name" value="YVTN repeat-like/Quinoprotein amine dehydrogenase"/>
    <property type="match status" value="1"/>
</dbReference>
<dbReference type="GO" id="GO:0005782">
    <property type="term" value="C:peroxisomal matrix"/>
    <property type="evidence" value="ECO:0007669"/>
    <property type="project" value="UniProtKB-SubCell"/>
</dbReference>
<dbReference type="Proteomes" id="UP000292052">
    <property type="component" value="Unassembled WGS sequence"/>
</dbReference>
<dbReference type="InterPro" id="IPR020472">
    <property type="entry name" value="WD40_PAC1"/>
</dbReference>
<keyword evidence="5 11" id="KW-0853">WD repeat</keyword>
<keyword evidence="8" id="KW-0576">Peroxisome</keyword>
<evidence type="ECO:0000256" key="3">
    <source>
        <dbReference type="ARBA" id="ARBA00022448"/>
    </source>
</evidence>
<evidence type="ECO:0000256" key="7">
    <source>
        <dbReference type="ARBA" id="ARBA00022927"/>
    </source>
</evidence>
<evidence type="ECO:0000256" key="5">
    <source>
        <dbReference type="ARBA" id="ARBA00022574"/>
    </source>
</evidence>
<keyword evidence="13" id="KW-1185">Reference proteome</keyword>
<dbReference type="InterPro" id="IPR015943">
    <property type="entry name" value="WD40/YVTN_repeat-like_dom_sf"/>
</dbReference>
<reference evidence="12 13" key="1">
    <citation type="submission" date="2017-03" db="EMBL/GenBank/DDBJ databases">
        <title>Genome of the blue death feigning beetle - Asbolus verrucosus.</title>
        <authorList>
            <person name="Rider S.D."/>
        </authorList>
    </citation>
    <scope>NUCLEOTIDE SEQUENCE [LARGE SCALE GENOMIC DNA]</scope>
    <source>
        <strain evidence="12">Butters</strain>
        <tissue evidence="12">Head and leg muscle</tissue>
    </source>
</reference>
<evidence type="ECO:0000256" key="9">
    <source>
        <dbReference type="ARBA" id="ARBA00024017"/>
    </source>
</evidence>
<dbReference type="GO" id="GO:0005829">
    <property type="term" value="C:cytosol"/>
    <property type="evidence" value="ECO:0007669"/>
    <property type="project" value="UniProtKB-SubCell"/>
</dbReference>
<protein>
    <recommendedName>
        <fullName evidence="10">Peroxin-7</fullName>
    </recommendedName>
</protein>
<dbReference type="AlphaFoldDB" id="A0A482VBA9"/>
<dbReference type="PROSITE" id="PS50082">
    <property type="entry name" value="WD_REPEATS_2"/>
    <property type="match status" value="5"/>
</dbReference>
<proteinExistence type="inferred from homology"/>
<dbReference type="InterPro" id="IPR001680">
    <property type="entry name" value="WD40_rpt"/>
</dbReference>
<evidence type="ECO:0000256" key="6">
    <source>
        <dbReference type="ARBA" id="ARBA00022737"/>
    </source>
</evidence>
<dbReference type="InterPro" id="IPR036322">
    <property type="entry name" value="WD40_repeat_dom_sf"/>
</dbReference>
<dbReference type="PROSITE" id="PS00678">
    <property type="entry name" value="WD_REPEATS_1"/>
    <property type="match status" value="2"/>
</dbReference>
<feature type="repeat" description="WD" evidence="11">
    <location>
        <begin position="72"/>
        <end position="98"/>
    </location>
</feature>
<feature type="repeat" description="WD" evidence="11">
    <location>
        <begin position="100"/>
        <end position="143"/>
    </location>
</feature>
<dbReference type="InterPro" id="IPR019775">
    <property type="entry name" value="WD40_repeat_CS"/>
</dbReference>
<feature type="repeat" description="WD" evidence="11">
    <location>
        <begin position="232"/>
        <end position="269"/>
    </location>
</feature>
<keyword evidence="3" id="KW-0813">Transport</keyword>
<accession>A0A482VBA9</accession>
<dbReference type="EMBL" id="QDEB01118418">
    <property type="protein sequence ID" value="RZB40492.1"/>
    <property type="molecule type" value="Genomic_DNA"/>
</dbReference>
<comment type="caution">
    <text evidence="12">The sequence shown here is derived from an EMBL/GenBank/DDBJ whole genome shotgun (WGS) entry which is preliminary data.</text>
</comment>
<organism evidence="12 13">
    <name type="scientific">Asbolus verrucosus</name>
    <name type="common">Desert ironclad beetle</name>
    <dbReference type="NCBI Taxonomy" id="1661398"/>
    <lineage>
        <taxon>Eukaryota</taxon>
        <taxon>Metazoa</taxon>
        <taxon>Ecdysozoa</taxon>
        <taxon>Arthropoda</taxon>
        <taxon>Hexapoda</taxon>
        <taxon>Insecta</taxon>
        <taxon>Pterygota</taxon>
        <taxon>Neoptera</taxon>
        <taxon>Endopterygota</taxon>
        <taxon>Coleoptera</taxon>
        <taxon>Polyphaga</taxon>
        <taxon>Cucujiformia</taxon>
        <taxon>Tenebrionidae</taxon>
        <taxon>Pimeliinae</taxon>
        <taxon>Asbolus</taxon>
    </lineage>
</organism>
<evidence type="ECO:0000256" key="4">
    <source>
        <dbReference type="ARBA" id="ARBA00022490"/>
    </source>
</evidence>
<comment type="similarity">
    <text evidence="9">Belongs to the WD repeat peroxin-7 family.</text>
</comment>
<evidence type="ECO:0000313" key="13">
    <source>
        <dbReference type="Proteomes" id="UP000292052"/>
    </source>
</evidence>
<evidence type="ECO:0000256" key="1">
    <source>
        <dbReference type="ARBA" id="ARBA00004253"/>
    </source>
</evidence>
<dbReference type="SMART" id="SM00320">
    <property type="entry name" value="WD40"/>
    <property type="match status" value="6"/>
</dbReference>
<evidence type="ECO:0000313" key="12">
    <source>
        <dbReference type="EMBL" id="RZB40492.1"/>
    </source>
</evidence>
<dbReference type="PANTHER" id="PTHR46027:SF1">
    <property type="entry name" value="PEROXISOMAL TARGETING SIGNAL 2 RECEPTOR"/>
    <property type="match status" value="1"/>
</dbReference>
<dbReference type="InterPro" id="IPR044536">
    <property type="entry name" value="PEX7"/>
</dbReference>
<dbReference type="OrthoDB" id="273771at2759"/>
<keyword evidence="4" id="KW-0963">Cytoplasm</keyword>
<dbReference type="GO" id="GO:0016558">
    <property type="term" value="P:protein import into peroxisome matrix"/>
    <property type="evidence" value="ECO:0007669"/>
    <property type="project" value="InterPro"/>
</dbReference>